<gene>
    <name evidence="2" type="ordered locus">NP_4098A</name>
</gene>
<reference evidence="2 3" key="1">
    <citation type="journal article" date="2005" name="Genome Res.">
        <title>Living with two extremes: conclusions from the genome sequence of Natronomonas pharaonis.</title>
        <authorList>
            <person name="Falb M."/>
            <person name="Pfeiffer F."/>
            <person name="Palm P."/>
            <person name="Rodewald K."/>
            <person name="Hickmann V."/>
            <person name="Tittor J."/>
            <person name="Oesterhelt D."/>
        </authorList>
    </citation>
    <scope>NUCLEOTIDE SEQUENCE [LARGE SCALE GENOMIC DNA]</scope>
    <source>
        <strain evidence="3">ATCC 35678 / DSM 2160 / CIP 103997 / JCM 8858 / NBRC 14720 / NCIMB 2260 / Gabara</strain>
    </source>
</reference>
<organism evidence="2 3">
    <name type="scientific">Natronomonas pharaonis (strain ATCC 35678 / DSM 2160 / CIP 103997 / JCM 8858 / NBRC 14720 / NCIMB 2260 / Gabara)</name>
    <name type="common">Halobacterium pharaonis</name>
    <dbReference type="NCBI Taxonomy" id="348780"/>
    <lineage>
        <taxon>Archaea</taxon>
        <taxon>Methanobacteriati</taxon>
        <taxon>Methanobacteriota</taxon>
        <taxon>Stenosarchaea group</taxon>
        <taxon>Halobacteria</taxon>
        <taxon>Halobacteriales</taxon>
        <taxon>Natronomonadaceae</taxon>
        <taxon>Natronomonas</taxon>
    </lineage>
</organism>
<keyword evidence="3" id="KW-1185">Reference proteome</keyword>
<dbReference type="Proteomes" id="UP000002698">
    <property type="component" value="Chromosome"/>
</dbReference>
<keyword evidence="1" id="KW-1133">Transmembrane helix</keyword>
<protein>
    <submittedName>
        <fullName evidence="2">Uncharacterized protein</fullName>
    </submittedName>
</protein>
<feature type="transmembrane region" description="Helical" evidence="1">
    <location>
        <begin position="20"/>
        <end position="38"/>
    </location>
</feature>
<evidence type="ECO:0000313" key="2">
    <source>
        <dbReference type="EMBL" id="CAI50140.1"/>
    </source>
</evidence>
<dbReference type="HOGENOM" id="CLU_217790_0_0_2"/>
<dbReference type="AlphaFoldDB" id="A0A1U7EY39"/>
<keyword evidence="1" id="KW-0472">Membrane</keyword>
<dbReference type="STRING" id="348780.NP_4098A"/>
<dbReference type="eggNOG" id="arCOG10316">
    <property type="taxonomic scope" value="Archaea"/>
</dbReference>
<proteinExistence type="predicted"/>
<name>A0A1U7EY39_NATPD</name>
<evidence type="ECO:0000256" key="1">
    <source>
        <dbReference type="SAM" id="Phobius"/>
    </source>
</evidence>
<dbReference type="EMBL" id="CR936257">
    <property type="protein sequence ID" value="CAI50140.1"/>
    <property type="molecule type" value="Genomic_DNA"/>
</dbReference>
<accession>A0A1U7EY39</accession>
<keyword evidence="1" id="KW-0812">Transmembrane</keyword>
<dbReference type="EnsemblBacteria" id="CAI50140">
    <property type="protein sequence ID" value="CAI50140"/>
    <property type="gene ID" value="NP_4098A"/>
</dbReference>
<evidence type="ECO:0000313" key="3">
    <source>
        <dbReference type="Proteomes" id="UP000002698"/>
    </source>
</evidence>
<sequence length="39" mass="4576">MNLILQAYEESPHIIDISGWVVLVASLLLTVGWLWYLYR</sequence>
<dbReference type="KEGG" id="nph:NP_4098A"/>